<sequence>MLKLSATFENSLGKVHRWSFNEPNRDLTGIEVQEHLEKLSELELFEKEGVRLFTQVTSAKLIEVIETPLF</sequence>
<proteinExistence type="predicted"/>
<evidence type="ECO:0000313" key="3">
    <source>
        <dbReference type="Proteomes" id="UP001245561"/>
    </source>
</evidence>
<dbReference type="InterPro" id="IPR021321">
    <property type="entry name" value="DUF2922"/>
</dbReference>
<dbReference type="EMBL" id="JARPYT010000028">
    <property type="protein sequence ID" value="MDT2638379.1"/>
    <property type="molecule type" value="Genomic_DNA"/>
</dbReference>
<dbReference type="EMBL" id="JARPYR010000040">
    <property type="protein sequence ID" value="MDT2597926.1"/>
    <property type="molecule type" value="Genomic_DNA"/>
</dbReference>
<keyword evidence="4" id="KW-1185">Reference proteome</keyword>
<dbReference type="RefSeq" id="WP_137604487.1">
    <property type="nucleotide sequence ID" value="NZ_JARPYR010000040.1"/>
</dbReference>
<evidence type="ECO:0000313" key="1">
    <source>
        <dbReference type="EMBL" id="MDT2597926.1"/>
    </source>
</evidence>
<dbReference type="AlphaFoldDB" id="A0AAP5NN20"/>
<gene>
    <name evidence="2" type="ORF">P7D36_12890</name>
    <name evidence="1" type="ORF">P7D39_13045</name>
</gene>
<evidence type="ECO:0000313" key="4">
    <source>
        <dbReference type="Proteomes" id="UP001256547"/>
    </source>
</evidence>
<protein>
    <submittedName>
        <fullName evidence="2">DUF2922 domain-containing protein</fullName>
    </submittedName>
</protein>
<organism evidence="2 3">
    <name type="scientific">Enterococcus dongliensis</name>
    <dbReference type="NCBI Taxonomy" id="2559925"/>
    <lineage>
        <taxon>Bacteria</taxon>
        <taxon>Bacillati</taxon>
        <taxon>Bacillota</taxon>
        <taxon>Bacilli</taxon>
        <taxon>Lactobacillales</taxon>
        <taxon>Enterococcaceae</taxon>
        <taxon>Enterococcus</taxon>
    </lineage>
</organism>
<name>A0AAP5NN20_9ENTE</name>
<dbReference type="Proteomes" id="UP001256547">
    <property type="component" value="Unassembled WGS sequence"/>
</dbReference>
<evidence type="ECO:0000313" key="2">
    <source>
        <dbReference type="EMBL" id="MDT2638379.1"/>
    </source>
</evidence>
<comment type="caution">
    <text evidence="2">The sequence shown here is derived from an EMBL/GenBank/DDBJ whole genome shotgun (WGS) entry which is preliminary data.</text>
</comment>
<accession>A0AAP5NN20</accession>
<reference evidence="2 4" key="1">
    <citation type="submission" date="2023-03" db="EMBL/GenBank/DDBJ databases">
        <authorList>
            <person name="Shen W."/>
            <person name="Cai J."/>
        </authorList>
    </citation>
    <scope>NUCLEOTIDE SEQUENCE</scope>
    <source>
        <strain evidence="2">P55-2</strain>
        <strain evidence="1 4">P72-2</strain>
    </source>
</reference>
<dbReference type="Pfam" id="PF11148">
    <property type="entry name" value="DUF2922"/>
    <property type="match status" value="1"/>
</dbReference>
<dbReference type="Proteomes" id="UP001245561">
    <property type="component" value="Unassembled WGS sequence"/>
</dbReference>